<sequence>MDDHSRNGVIATEKTVRFCDSTSGAPNVYVAGGADDMSDLVPQLESTPTVTVSVSFSGERAAVTATASEGVKGTMGILLNGSNVPRLVHVPFGTDSETSTSGTAVVYSGDRGLLPKAEYSLRASSMPSNYLSLLRVNSAHSSLKDGNTTTIVLHGMNLKEGNYWMLIPNGGNHFNISLTRSDTTTLVGEAPLHPLDASGRLEWGTQYEVKKVMWLPQGGVEADVHTLNRITFTTPAEPPRIKSLSSRSLNGKKDELTVSFLASLLPDGTGTIHVKQTGSDTLVEGVLTRNSPTQCTAMLSTAWGEDTNHLSFGKTYSVQSATIDSVDVVIDSGISFTVPNPPVITSFSVPTECSSDSFKIDVIGQNLPSPHTYTLTLSDSHNVLITFSESTKGRGTVKAGLPTEVQFNTMYTVQSVTKEGPTISHQAFHLYLIKF</sequence>
<proteinExistence type="predicted"/>
<keyword evidence="2" id="KW-1185">Reference proteome</keyword>
<gene>
    <name evidence="1" type="ORF">BLNAU_10130</name>
</gene>
<protein>
    <submittedName>
        <fullName evidence="1">Uncharacterized protein</fullName>
    </submittedName>
</protein>
<name>A0ABQ9XU35_9EUKA</name>
<reference evidence="1 2" key="1">
    <citation type="journal article" date="2022" name="bioRxiv">
        <title>Genomics of Preaxostyla Flagellates Illuminates Evolutionary Transitions and the Path Towards Mitochondrial Loss.</title>
        <authorList>
            <person name="Novak L.V.F."/>
            <person name="Treitli S.C."/>
            <person name="Pyrih J."/>
            <person name="Halakuc P."/>
            <person name="Pipaliya S.V."/>
            <person name="Vacek V."/>
            <person name="Brzon O."/>
            <person name="Soukal P."/>
            <person name="Eme L."/>
            <person name="Dacks J.B."/>
            <person name="Karnkowska A."/>
            <person name="Elias M."/>
            <person name="Hampl V."/>
        </authorList>
    </citation>
    <scope>NUCLEOTIDE SEQUENCE [LARGE SCALE GENOMIC DNA]</scope>
    <source>
        <strain evidence="1">NAU3</strain>
        <tissue evidence="1">Gut</tissue>
    </source>
</reference>
<comment type="caution">
    <text evidence="1">The sequence shown here is derived from an EMBL/GenBank/DDBJ whole genome shotgun (WGS) entry which is preliminary data.</text>
</comment>
<accession>A0ABQ9XU35</accession>
<dbReference type="Proteomes" id="UP001281761">
    <property type="component" value="Unassembled WGS sequence"/>
</dbReference>
<evidence type="ECO:0000313" key="2">
    <source>
        <dbReference type="Proteomes" id="UP001281761"/>
    </source>
</evidence>
<dbReference type="EMBL" id="JARBJD010000072">
    <property type="protein sequence ID" value="KAK2954990.1"/>
    <property type="molecule type" value="Genomic_DNA"/>
</dbReference>
<evidence type="ECO:0000313" key="1">
    <source>
        <dbReference type="EMBL" id="KAK2954990.1"/>
    </source>
</evidence>
<organism evidence="1 2">
    <name type="scientific">Blattamonas nauphoetae</name>
    <dbReference type="NCBI Taxonomy" id="2049346"/>
    <lineage>
        <taxon>Eukaryota</taxon>
        <taxon>Metamonada</taxon>
        <taxon>Preaxostyla</taxon>
        <taxon>Oxymonadida</taxon>
        <taxon>Blattamonas</taxon>
    </lineage>
</organism>